<keyword evidence="6 10" id="KW-1133">Transmembrane helix</keyword>
<dbReference type="InterPro" id="IPR004117">
    <property type="entry name" value="7tm6_olfct_rcpt"/>
</dbReference>
<evidence type="ECO:0000256" key="7">
    <source>
        <dbReference type="ARBA" id="ARBA00023136"/>
    </source>
</evidence>
<keyword evidence="2" id="KW-1003">Cell membrane</keyword>
<evidence type="ECO:0000256" key="10">
    <source>
        <dbReference type="SAM" id="Phobius"/>
    </source>
</evidence>
<feature type="transmembrane region" description="Helical" evidence="10">
    <location>
        <begin position="202"/>
        <end position="223"/>
    </location>
</feature>
<evidence type="ECO:0000256" key="6">
    <source>
        <dbReference type="ARBA" id="ARBA00022989"/>
    </source>
</evidence>
<dbReference type="GO" id="GO:0005886">
    <property type="term" value="C:plasma membrane"/>
    <property type="evidence" value="ECO:0007669"/>
    <property type="project" value="UniProtKB-SubCell"/>
</dbReference>
<evidence type="ECO:0000313" key="12">
    <source>
        <dbReference type="Proteomes" id="UP001168821"/>
    </source>
</evidence>
<evidence type="ECO:0000256" key="9">
    <source>
        <dbReference type="ARBA" id="ARBA00023224"/>
    </source>
</evidence>
<keyword evidence="7 10" id="KW-0472">Membrane</keyword>
<reference evidence="11" key="1">
    <citation type="journal article" date="2023" name="G3 (Bethesda)">
        <title>Whole genome assemblies of Zophobas morio and Tenebrio molitor.</title>
        <authorList>
            <person name="Kaur S."/>
            <person name="Stinson S.A."/>
            <person name="diCenzo G.C."/>
        </authorList>
    </citation>
    <scope>NUCLEOTIDE SEQUENCE</scope>
    <source>
        <strain evidence="11">QUZm001</strain>
    </source>
</reference>
<evidence type="ECO:0000313" key="11">
    <source>
        <dbReference type="EMBL" id="KAJ3648702.1"/>
    </source>
</evidence>
<proteinExistence type="predicted"/>
<accession>A0AA38I6V3</accession>
<protein>
    <recommendedName>
        <fullName evidence="13">Odorant receptor</fullName>
    </recommendedName>
</protein>
<sequence length="333" mass="38840">MEHFDWKLTICTNVFILRMLGLWPKHNDKYEFNLYFLYTIVVICFFALLHTLTQAINPRTVKQKVLIEKDLKLWTQMYLMLSLCCIAALLFWAIFPILDGSYREGQLPFIAWYPFDFGVAPVYQITYIYQILSTSILAISTMNIDTLMAATNLFAGAQFDILCDNLKNLDLSEEESKCKEKLKICFQHHREILSFGKRTNKFLNWIVFLQFFTSAVSIGLVMFELTIIPPFSSEFYSALSYGGALTVETFTYCWYGNELTLKSSNLAYAIFEAEWSMANVEVKRLIIFFMLRSQKEFTISPFNLFHLSLETFVKILKTGWSYFALVHSVNIQH</sequence>
<dbReference type="PANTHER" id="PTHR21137">
    <property type="entry name" value="ODORANT RECEPTOR"/>
    <property type="match status" value="1"/>
</dbReference>
<dbReference type="GO" id="GO:0005549">
    <property type="term" value="F:odorant binding"/>
    <property type="evidence" value="ECO:0007669"/>
    <property type="project" value="InterPro"/>
</dbReference>
<evidence type="ECO:0008006" key="13">
    <source>
        <dbReference type="Google" id="ProtNLM"/>
    </source>
</evidence>
<evidence type="ECO:0000256" key="2">
    <source>
        <dbReference type="ARBA" id="ARBA00022475"/>
    </source>
</evidence>
<evidence type="ECO:0000256" key="5">
    <source>
        <dbReference type="ARBA" id="ARBA00022725"/>
    </source>
</evidence>
<dbReference type="PANTHER" id="PTHR21137:SF35">
    <property type="entry name" value="ODORANT RECEPTOR 19A-RELATED"/>
    <property type="match status" value="1"/>
</dbReference>
<dbReference type="Proteomes" id="UP001168821">
    <property type="component" value="Unassembled WGS sequence"/>
</dbReference>
<name>A0AA38I6V3_9CUCU</name>
<gene>
    <name evidence="11" type="ORF">Zmor_020484</name>
</gene>
<feature type="transmembrane region" description="Helical" evidence="10">
    <location>
        <begin position="76"/>
        <end position="98"/>
    </location>
</feature>
<dbReference type="Pfam" id="PF02949">
    <property type="entry name" value="7tm_6"/>
    <property type="match status" value="1"/>
</dbReference>
<keyword evidence="12" id="KW-1185">Reference proteome</keyword>
<dbReference type="GO" id="GO:0004984">
    <property type="term" value="F:olfactory receptor activity"/>
    <property type="evidence" value="ECO:0007669"/>
    <property type="project" value="InterPro"/>
</dbReference>
<comment type="subcellular location">
    <subcellularLocation>
        <location evidence="1">Cell membrane</location>
        <topology evidence="1">Multi-pass membrane protein</topology>
    </subcellularLocation>
</comment>
<feature type="transmembrane region" description="Helical" evidence="10">
    <location>
        <begin position="35"/>
        <end position="56"/>
    </location>
</feature>
<evidence type="ECO:0000256" key="1">
    <source>
        <dbReference type="ARBA" id="ARBA00004651"/>
    </source>
</evidence>
<keyword evidence="5" id="KW-0552">Olfaction</keyword>
<evidence type="ECO:0000256" key="8">
    <source>
        <dbReference type="ARBA" id="ARBA00023170"/>
    </source>
</evidence>
<comment type="caution">
    <text evidence="11">The sequence shown here is derived from an EMBL/GenBank/DDBJ whole genome shotgun (WGS) entry which is preliminary data.</text>
</comment>
<evidence type="ECO:0000256" key="3">
    <source>
        <dbReference type="ARBA" id="ARBA00022606"/>
    </source>
</evidence>
<organism evidence="11 12">
    <name type="scientific">Zophobas morio</name>
    <dbReference type="NCBI Taxonomy" id="2755281"/>
    <lineage>
        <taxon>Eukaryota</taxon>
        <taxon>Metazoa</taxon>
        <taxon>Ecdysozoa</taxon>
        <taxon>Arthropoda</taxon>
        <taxon>Hexapoda</taxon>
        <taxon>Insecta</taxon>
        <taxon>Pterygota</taxon>
        <taxon>Neoptera</taxon>
        <taxon>Endopterygota</taxon>
        <taxon>Coleoptera</taxon>
        <taxon>Polyphaga</taxon>
        <taxon>Cucujiformia</taxon>
        <taxon>Tenebrionidae</taxon>
        <taxon>Zophobas</taxon>
    </lineage>
</organism>
<keyword evidence="9" id="KW-0807">Transducer</keyword>
<keyword evidence="8" id="KW-0675">Receptor</keyword>
<keyword evidence="3" id="KW-0716">Sensory transduction</keyword>
<dbReference type="EMBL" id="JALNTZ010000006">
    <property type="protein sequence ID" value="KAJ3648702.1"/>
    <property type="molecule type" value="Genomic_DNA"/>
</dbReference>
<dbReference type="AlphaFoldDB" id="A0AA38I6V3"/>
<keyword evidence="4 10" id="KW-0812">Transmembrane</keyword>
<evidence type="ECO:0000256" key="4">
    <source>
        <dbReference type="ARBA" id="ARBA00022692"/>
    </source>
</evidence>
<dbReference type="GO" id="GO:0007165">
    <property type="term" value="P:signal transduction"/>
    <property type="evidence" value="ECO:0007669"/>
    <property type="project" value="UniProtKB-KW"/>
</dbReference>